<dbReference type="PANTHER" id="PTHR10019">
    <property type="entry name" value="SNF5"/>
    <property type="match status" value="1"/>
</dbReference>
<feature type="compositionally biased region" description="Polar residues" evidence="6">
    <location>
        <begin position="1434"/>
        <end position="1443"/>
    </location>
</feature>
<feature type="compositionally biased region" description="Polar residues" evidence="6">
    <location>
        <begin position="124"/>
        <end position="143"/>
    </location>
</feature>
<evidence type="ECO:0000256" key="2">
    <source>
        <dbReference type="ARBA" id="ARBA00010239"/>
    </source>
</evidence>
<feature type="compositionally biased region" description="Pro residues" evidence="6">
    <location>
        <begin position="1137"/>
        <end position="1147"/>
    </location>
</feature>
<evidence type="ECO:0000313" key="7">
    <source>
        <dbReference type="EMBL" id="KAF9530513.1"/>
    </source>
</evidence>
<feature type="compositionally biased region" description="Low complexity" evidence="6">
    <location>
        <begin position="1407"/>
        <end position="1428"/>
    </location>
</feature>
<keyword evidence="8" id="KW-1185">Reference proteome</keyword>
<evidence type="ECO:0000256" key="1">
    <source>
        <dbReference type="ARBA" id="ARBA00004123"/>
    </source>
</evidence>
<evidence type="ECO:0000313" key="8">
    <source>
        <dbReference type="Proteomes" id="UP000807306"/>
    </source>
</evidence>
<name>A0A9P6EIX4_9AGAR</name>
<comment type="subcellular location">
    <subcellularLocation>
        <location evidence="1">Nucleus</location>
    </subcellularLocation>
</comment>
<dbReference type="InterPro" id="IPR013088">
    <property type="entry name" value="Znf_NHR/GATA"/>
</dbReference>
<dbReference type="GO" id="GO:0008270">
    <property type="term" value="F:zinc ion binding"/>
    <property type="evidence" value="ECO:0007669"/>
    <property type="project" value="InterPro"/>
</dbReference>
<dbReference type="Proteomes" id="UP000807306">
    <property type="component" value="Unassembled WGS sequence"/>
</dbReference>
<dbReference type="EMBL" id="MU157839">
    <property type="protein sequence ID" value="KAF9530513.1"/>
    <property type="molecule type" value="Genomic_DNA"/>
</dbReference>
<evidence type="ECO:0000256" key="6">
    <source>
        <dbReference type="SAM" id="MobiDB-lite"/>
    </source>
</evidence>
<comment type="similarity">
    <text evidence="2">Belongs to the SNF5 family.</text>
</comment>
<gene>
    <name evidence="7" type="ORF">CPB83DRAFT_788034</name>
</gene>
<dbReference type="Gene3D" id="3.30.50.10">
    <property type="entry name" value="Erythroid Transcription Factor GATA-1, subunit A"/>
    <property type="match status" value="1"/>
</dbReference>
<sequence>MNPSSFTHQGGISPAMLNFQQKQPLTLNPSQLLGGGTINPSHLNGTTGGINPAAISGPSPPSHVSQQLSNMLAFFNISHEQFRNIPPNDKQTMYQRYMSMMNNSGGGGSGPMSNGAGMSGGGQSQQQPFERPSSSASTHSQGQAHMMPPPPRPPTAQGGSNMMASQISRPGTSLSHRSPTIPGPGLASMMDGQQRPHSRMSHSDGMSNGFKQGQPQQTPFPGQGNANPAGMQNVMLGNQQNAFPANNMTSGMNNMGMGMNPSGNMLSNMNMNMGMNSMGINAMAAMPGSPRIGGPQGVAGSAMGPPGLPRSISGEGMGGMNMNMGINNMTMSLTGGMGMNGSPGMQRPQSSMGMGGMGIGGMGMGGSGVGNLNPALNVGANMNMSGIGMGMNIDSPTRGMSSSSNPMVGGSGMPQQPHTPMRQGSLPPQTPTPSHGHQGLSASGMLGHAGPSQQQHQAAMRHGSLPPGSGPQPGMSRRQSIPPGGMGMPASPIVSHATGPSSISMSAGSSTGIPMGNISTGSTIASSSVITGNPLSNIGSSSNLMQPLGNPANPIINSTTSTNGLMTLPPLPASVHLNPNTTVVKPVPLLTSLKTIPPLSDDEIQKIKGWMETDKEYETRLRATKAKVSEEARSVFAGVIGSNPAKVFGVPGVGGPSWFERGGTLPGGNPSRFRRAREPFDLRYSGRETTKRLATRSGKKGKREGLKLPRRIAPEAANKPEILVPIRIEFDADHHHRLKESFIWNLNDPIVTPEHLAQSLVEDYQLGESSHSAIVKSIQEQLSDFQTHTFGTVDGEEEVDGVLKGVLDEKEEAWWNNWRRVARSQGRKADGDSKSTKRPGVKNVNGSKKKRKIKASTQVQVKEEDVDVEMADNEVEDGDSDGDNESDIDLEEYRADESLWKTMRPEEFKLDETKMHEEMRILIKLDIIIASVKLDDQFEWDLDNTSASPEAFAEVYVKELGLNGEFRTAIAHSIREQVQTFQKSLFLVGHPSDGSAVQDEEIKQNLLPSLISAARPVGEVSLFTPLLNYLSDGELERTEKERDRDMAKRRKRNNRGRRGIVLPDREPIRTYRTPAIGFPELDASALASVQSTSVPTRRAAAAAASLTIANMVAIENKSEDRDDMPFVPQPIQAVPSRPTPPIQPPPNAEKKNKKDKGLFKAPPFPPTVLIARATTGPTSSTGMDASNLPPGSNLDREGHESTSLSGMGGYGSLLDARANRVLTAKRAKELEREAKEREFVDGQHPNYIDGVWHCSNCGCPESIAIGRRKGPLGDKSQCGTCGKFWHRHRRPRPVEYNPDPAFHSGAKQREADALKTPGNKKKGAAAALRAQQAAAAATPTSTVAAETSEPHTPAPSGKANGDIESIRKSPSDTLKDEDDRAISPVSTASSASEAPLAKKVKINGNHSKPSSTPVPSSSNGNPSSATPSRPEASRTASATEQPVATNAPSANSSSGTASATPARQHPPQWLSTQMQLMQAKYPNDRFDVILRRVSASTTPEWRIKCLDCPGKLYTPGPQETLSNYEVHLKNRQHRQKVNERVAASAS</sequence>
<keyword evidence="4" id="KW-0804">Transcription</keyword>
<comment type="caution">
    <text evidence="7">The sequence shown here is derived from an EMBL/GenBank/DDBJ whole genome shotgun (WGS) entry which is preliminary data.</text>
</comment>
<feature type="compositionally biased region" description="Basic and acidic residues" evidence="6">
    <location>
        <begin position="1364"/>
        <end position="1381"/>
    </location>
</feature>
<feature type="compositionally biased region" description="Basic and acidic residues" evidence="6">
    <location>
        <begin position="1148"/>
        <end position="1158"/>
    </location>
</feature>
<feature type="compositionally biased region" description="Low complexity" evidence="6">
    <location>
        <begin position="463"/>
        <end position="476"/>
    </location>
</feature>
<feature type="region of interest" description="Disordered" evidence="6">
    <location>
        <begin position="391"/>
        <end position="510"/>
    </location>
</feature>
<dbReference type="Pfam" id="PF04855">
    <property type="entry name" value="SNF5"/>
    <property type="match status" value="1"/>
</dbReference>
<evidence type="ECO:0008006" key="9">
    <source>
        <dbReference type="Google" id="ProtNLM"/>
    </source>
</evidence>
<feature type="compositionally biased region" description="Basic and acidic residues" evidence="6">
    <location>
        <begin position="1035"/>
        <end position="1046"/>
    </location>
</feature>
<feature type="compositionally biased region" description="Basic residues" evidence="6">
    <location>
        <begin position="1047"/>
        <end position="1058"/>
    </location>
</feature>
<feature type="region of interest" description="Disordered" evidence="6">
    <location>
        <begin position="45"/>
        <end position="65"/>
    </location>
</feature>
<feature type="compositionally biased region" description="Polar residues" evidence="6">
    <location>
        <begin position="1175"/>
        <end position="1184"/>
    </location>
</feature>
<feature type="region of interest" description="Disordered" evidence="6">
    <location>
        <begin position="1035"/>
        <end position="1060"/>
    </location>
</feature>
<dbReference type="GO" id="GO:0006338">
    <property type="term" value="P:chromatin remodeling"/>
    <property type="evidence" value="ECO:0007669"/>
    <property type="project" value="InterPro"/>
</dbReference>
<dbReference type="GO" id="GO:0000228">
    <property type="term" value="C:nuclear chromosome"/>
    <property type="evidence" value="ECO:0007669"/>
    <property type="project" value="InterPro"/>
</dbReference>
<feature type="region of interest" description="Disordered" evidence="6">
    <location>
        <begin position="99"/>
        <end position="216"/>
    </location>
</feature>
<feature type="region of interest" description="Disordered" evidence="6">
    <location>
        <begin position="825"/>
        <end position="862"/>
    </location>
</feature>
<feature type="region of interest" description="Disordered" evidence="6">
    <location>
        <begin position="1290"/>
        <end position="1466"/>
    </location>
</feature>
<feature type="compositionally biased region" description="Low complexity" evidence="6">
    <location>
        <begin position="1324"/>
        <end position="1347"/>
    </location>
</feature>
<dbReference type="GO" id="GO:0006355">
    <property type="term" value="P:regulation of DNA-templated transcription"/>
    <property type="evidence" value="ECO:0007669"/>
    <property type="project" value="InterPro"/>
</dbReference>
<evidence type="ECO:0000256" key="4">
    <source>
        <dbReference type="ARBA" id="ARBA00023163"/>
    </source>
</evidence>
<feature type="compositionally biased region" description="Low complexity" evidence="6">
    <location>
        <begin position="501"/>
        <end position="510"/>
    </location>
</feature>
<evidence type="ECO:0000256" key="3">
    <source>
        <dbReference type="ARBA" id="ARBA00023015"/>
    </source>
</evidence>
<keyword evidence="3" id="KW-0805">Transcription regulation</keyword>
<organism evidence="7 8">
    <name type="scientific">Crepidotus variabilis</name>
    <dbReference type="NCBI Taxonomy" id="179855"/>
    <lineage>
        <taxon>Eukaryota</taxon>
        <taxon>Fungi</taxon>
        <taxon>Dikarya</taxon>
        <taxon>Basidiomycota</taxon>
        <taxon>Agaricomycotina</taxon>
        <taxon>Agaricomycetes</taxon>
        <taxon>Agaricomycetidae</taxon>
        <taxon>Agaricales</taxon>
        <taxon>Agaricineae</taxon>
        <taxon>Crepidotaceae</taxon>
        <taxon>Crepidotus</taxon>
    </lineage>
</organism>
<feature type="compositionally biased region" description="Polar residues" evidence="6">
    <location>
        <begin position="394"/>
        <end position="406"/>
    </location>
</feature>
<reference evidence="7" key="1">
    <citation type="submission" date="2020-11" db="EMBL/GenBank/DDBJ databases">
        <authorList>
            <consortium name="DOE Joint Genome Institute"/>
            <person name="Ahrendt S."/>
            <person name="Riley R."/>
            <person name="Andreopoulos W."/>
            <person name="Labutti K."/>
            <person name="Pangilinan J."/>
            <person name="Ruiz-Duenas F.J."/>
            <person name="Barrasa J.M."/>
            <person name="Sanchez-Garcia M."/>
            <person name="Camarero S."/>
            <person name="Miyauchi S."/>
            <person name="Serrano A."/>
            <person name="Linde D."/>
            <person name="Babiker R."/>
            <person name="Drula E."/>
            <person name="Ayuso-Fernandez I."/>
            <person name="Pacheco R."/>
            <person name="Padilla G."/>
            <person name="Ferreira P."/>
            <person name="Barriuso J."/>
            <person name="Kellner H."/>
            <person name="Castanera R."/>
            <person name="Alfaro M."/>
            <person name="Ramirez L."/>
            <person name="Pisabarro A.G."/>
            <person name="Kuo A."/>
            <person name="Tritt A."/>
            <person name="Lipzen A."/>
            <person name="He G."/>
            <person name="Yan M."/>
            <person name="Ng V."/>
            <person name="Cullen D."/>
            <person name="Martin F."/>
            <person name="Rosso M.-N."/>
            <person name="Henrissat B."/>
            <person name="Hibbett D."/>
            <person name="Martinez A.T."/>
            <person name="Grigoriev I.V."/>
        </authorList>
    </citation>
    <scope>NUCLEOTIDE SEQUENCE</scope>
    <source>
        <strain evidence="7">CBS 506.95</strain>
    </source>
</reference>
<feature type="compositionally biased region" description="Low complexity" evidence="6">
    <location>
        <begin position="1444"/>
        <end position="1462"/>
    </location>
</feature>
<feature type="region of interest" description="Disordered" evidence="6">
    <location>
        <begin position="1117"/>
        <end position="1204"/>
    </location>
</feature>
<protein>
    <recommendedName>
        <fullName evidence="9">SNF5-domain-containing protein</fullName>
    </recommendedName>
</protein>
<proteinExistence type="inferred from homology"/>
<keyword evidence="5" id="KW-0539">Nucleus</keyword>
<dbReference type="OrthoDB" id="515064at2759"/>
<accession>A0A9P6EIX4</accession>
<dbReference type="InterPro" id="IPR006939">
    <property type="entry name" value="SNF5"/>
</dbReference>
<feature type="compositionally biased region" description="Polar residues" evidence="6">
    <location>
        <begin position="157"/>
        <end position="178"/>
    </location>
</feature>
<evidence type="ECO:0000256" key="5">
    <source>
        <dbReference type="ARBA" id="ARBA00023242"/>
    </source>
</evidence>